<feature type="transmembrane region" description="Helical" evidence="1">
    <location>
        <begin position="314"/>
        <end position="338"/>
    </location>
</feature>
<evidence type="ECO:0000313" key="2">
    <source>
        <dbReference type="EMBL" id="CAE0438610.1"/>
    </source>
</evidence>
<feature type="transmembrane region" description="Helical" evidence="1">
    <location>
        <begin position="144"/>
        <end position="163"/>
    </location>
</feature>
<evidence type="ECO:0008006" key="3">
    <source>
        <dbReference type="Google" id="ProtNLM"/>
    </source>
</evidence>
<keyword evidence="1" id="KW-1133">Transmembrane helix</keyword>
<feature type="transmembrane region" description="Helical" evidence="1">
    <location>
        <begin position="287"/>
        <end position="308"/>
    </location>
</feature>
<keyword evidence="1" id="KW-0472">Membrane</keyword>
<proteinExistence type="predicted"/>
<evidence type="ECO:0000256" key="1">
    <source>
        <dbReference type="SAM" id="Phobius"/>
    </source>
</evidence>
<accession>A0A7S3LQ84</accession>
<name>A0A7S3LQ84_9STRA</name>
<organism evidence="2">
    <name type="scientific">Aplanochytrium stocchinoi</name>
    <dbReference type="NCBI Taxonomy" id="215587"/>
    <lineage>
        <taxon>Eukaryota</taxon>
        <taxon>Sar</taxon>
        <taxon>Stramenopiles</taxon>
        <taxon>Bigyra</taxon>
        <taxon>Labyrinthulomycetes</taxon>
        <taxon>Thraustochytrida</taxon>
        <taxon>Thraustochytriidae</taxon>
        <taxon>Aplanochytrium</taxon>
    </lineage>
</organism>
<keyword evidence="1" id="KW-0812">Transmembrane</keyword>
<gene>
    <name evidence="2" type="ORF">ASTO00021_LOCUS8845</name>
</gene>
<protein>
    <recommendedName>
        <fullName evidence="3">EGF-like domain-containing protein</fullName>
    </recommendedName>
</protein>
<feature type="transmembrane region" description="Helical" evidence="1">
    <location>
        <begin position="103"/>
        <end position="124"/>
    </location>
</feature>
<sequence length="493" mass="55415">MATFHEDCEYSSFLWPGGRNCSSKGSCVNPSSDHAYCSCDAGYSGVNDFNLKSEDCDVQLGFAKFTWVLLLAFSIVSYLVGLVHLLLLIYFKRSYRHNPLVTTNLAYYALVVASSLLFILVGIWKLSDFRNQTNENVIGQNPAVTLSFSFAVFFWWASAFLFMKKLVELFILRLKRFPAAGLADVPTYPYVKLILWVFVFGVIFPNLCLIDVEHCCVYASIHHVGQGILTGVASLYYNPKYVSTIIKNFGATVEHLRNSENSSSDQNAPVVAVLESMLWKLKIEKQIGSALGFSTMILYGMFGIWPYLLRRSTYAIAIGFSCAAIMMVIITIIFGIELRKTAENSSRRKVVGAMKSTRFLTLAEEQGISSANPLFNDIDINNLDIIKVPLPKQKSGFFIAAKQKIHDVSNSSKHMLLNLRNSAADISKSRHSSNSENKLSQISNSRSAIQWRFGHGKKTRIYIKENQSGFEHSQDDTWPEYTIDSVTYDQTSF</sequence>
<dbReference type="EMBL" id="HBIN01011785">
    <property type="protein sequence ID" value="CAE0438610.1"/>
    <property type="molecule type" value="Transcribed_RNA"/>
</dbReference>
<reference evidence="2" key="1">
    <citation type="submission" date="2021-01" db="EMBL/GenBank/DDBJ databases">
        <authorList>
            <person name="Corre E."/>
            <person name="Pelletier E."/>
            <person name="Niang G."/>
            <person name="Scheremetjew M."/>
            <person name="Finn R."/>
            <person name="Kale V."/>
            <person name="Holt S."/>
            <person name="Cochrane G."/>
            <person name="Meng A."/>
            <person name="Brown T."/>
            <person name="Cohen L."/>
        </authorList>
    </citation>
    <scope>NUCLEOTIDE SEQUENCE</scope>
    <source>
        <strain evidence="2">GSBS06</strain>
    </source>
</reference>
<dbReference type="AlphaFoldDB" id="A0A7S3LQ84"/>
<feature type="transmembrane region" description="Helical" evidence="1">
    <location>
        <begin position="67"/>
        <end position="91"/>
    </location>
</feature>